<sequence>VKLTRAKVYKGKRRLVQKRWRSKKEPDSKLFEQRLKVAVGKTTGLHRGFNIFYRYQVWSKNGNTRTDLKKLSGNDKGTQTNSIEDEIRERRGTIRIEPVTNPAVSPPKLRRTVNTDVPIEGLPTKNKAKKRKAVNTKDVVGNHCRGGSGIFL</sequence>
<evidence type="ECO:0000313" key="1">
    <source>
        <dbReference type="EnsemblMetazoa" id="CLYHEMP010378.3"/>
    </source>
</evidence>
<reference evidence="1" key="1">
    <citation type="submission" date="2021-01" db="UniProtKB">
        <authorList>
            <consortium name="EnsemblMetazoa"/>
        </authorList>
    </citation>
    <scope>IDENTIFICATION</scope>
</reference>
<accession>A0A7M5WSI7</accession>
<organism evidence="1 2">
    <name type="scientific">Clytia hemisphaerica</name>
    <dbReference type="NCBI Taxonomy" id="252671"/>
    <lineage>
        <taxon>Eukaryota</taxon>
        <taxon>Metazoa</taxon>
        <taxon>Cnidaria</taxon>
        <taxon>Hydrozoa</taxon>
        <taxon>Hydroidolina</taxon>
        <taxon>Leptothecata</taxon>
        <taxon>Obeliida</taxon>
        <taxon>Clytiidae</taxon>
        <taxon>Clytia</taxon>
    </lineage>
</organism>
<dbReference type="AlphaFoldDB" id="A0A7M5WSI7"/>
<evidence type="ECO:0000313" key="2">
    <source>
        <dbReference type="Proteomes" id="UP000594262"/>
    </source>
</evidence>
<dbReference type="Proteomes" id="UP000594262">
    <property type="component" value="Unplaced"/>
</dbReference>
<name>A0A7M5WSI7_9CNID</name>
<proteinExistence type="predicted"/>
<dbReference type="EnsemblMetazoa" id="CLYHEMT010378.3">
    <property type="protein sequence ID" value="CLYHEMP010378.3"/>
    <property type="gene ID" value="CLYHEMG010378"/>
</dbReference>
<keyword evidence="2" id="KW-1185">Reference proteome</keyword>
<protein>
    <submittedName>
        <fullName evidence="1">Uncharacterized protein</fullName>
    </submittedName>
</protein>